<dbReference type="SUPFAM" id="SSF58014">
    <property type="entry name" value="Coiled-coil domain of nucleotide exchange factor GrpE"/>
    <property type="match status" value="1"/>
</dbReference>
<dbReference type="HAMAP" id="MF_01151">
    <property type="entry name" value="GrpE"/>
    <property type="match status" value="1"/>
</dbReference>
<evidence type="ECO:0000256" key="5">
    <source>
        <dbReference type="RuleBase" id="RU004478"/>
    </source>
</evidence>
<keyword evidence="9" id="KW-1185">Reference proteome</keyword>
<dbReference type="InterPro" id="IPR009012">
    <property type="entry name" value="GrpE_head"/>
</dbReference>
<evidence type="ECO:0000256" key="7">
    <source>
        <dbReference type="SAM" id="MobiDB-lite"/>
    </source>
</evidence>
<dbReference type="SUPFAM" id="SSF51064">
    <property type="entry name" value="Head domain of nucleotide exchange factor GrpE"/>
    <property type="match status" value="1"/>
</dbReference>
<dbReference type="PANTHER" id="PTHR21237">
    <property type="entry name" value="GRPE PROTEIN"/>
    <property type="match status" value="1"/>
</dbReference>
<name>A0ABT4BWK4_9FIRM</name>
<dbReference type="Pfam" id="PF01025">
    <property type="entry name" value="GrpE"/>
    <property type="match status" value="1"/>
</dbReference>
<dbReference type="PROSITE" id="PS01071">
    <property type="entry name" value="GRPE"/>
    <property type="match status" value="1"/>
</dbReference>
<dbReference type="InterPro" id="IPR013805">
    <property type="entry name" value="GrpE_CC"/>
</dbReference>
<comment type="similarity">
    <text evidence="1 3 5">Belongs to the GrpE family.</text>
</comment>
<dbReference type="NCBIfam" id="NF010757">
    <property type="entry name" value="PRK14160.1"/>
    <property type="match status" value="1"/>
</dbReference>
<protein>
    <recommendedName>
        <fullName evidence="3 4">Protein GrpE</fullName>
    </recommendedName>
    <alternativeName>
        <fullName evidence="3">HSP-70 cofactor</fullName>
    </alternativeName>
</protein>
<reference evidence="8 9" key="1">
    <citation type="submission" date="2022-11" db="EMBL/GenBank/DDBJ databases">
        <authorList>
            <person name="Caiyu Z."/>
        </authorList>
    </citation>
    <scope>NUCLEOTIDE SEQUENCE [LARGE SCALE GENOMIC DNA]</scope>
    <source>
        <strain evidence="8 9">YR-4</strain>
    </source>
</reference>
<feature type="compositionally biased region" description="Basic and acidic residues" evidence="7">
    <location>
        <begin position="48"/>
        <end position="62"/>
    </location>
</feature>
<dbReference type="EMBL" id="JAPOHA010000020">
    <property type="protein sequence ID" value="MCY1715274.1"/>
    <property type="molecule type" value="Genomic_DNA"/>
</dbReference>
<keyword evidence="3" id="KW-0963">Cytoplasm</keyword>
<evidence type="ECO:0000256" key="2">
    <source>
        <dbReference type="ARBA" id="ARBA00023186"/>
    </source>
</evidence>
<feature type="compositionally biased region" description="Basic and acidic residues" evidence="7">
    <location>
        <begin position="22"/>
        <end position="34"/>
    </location>
</feature>
<dbReference type="PANTHER" id="PTHR21237:SF23">
    <property type="entry name" value="GRPE PROTEIN HOMOLOG, MITOCHONDRIAL"/>
    <property type="match status" value="1"/>
</dbReference>
<sequence>MDKEQTDKKDKREEAAQPQDQTEGKETKKEDVPQEKQGGNPENTEPADETKEQLEKTQEELKKQKEILLRTAAEYDNYRKRTEREKTAVYADATADAVTEFLAVADNLERALEQKECNVEDLRKGVEMVQTQLVGALTKLGVTAMGEVGEIFDPDLHNAVSHVEDENAGENTIAQVFLKGYKIGDKVIRHAMVQVAN</sequence>
<evidence type="ECO:0000256" key="3">
    <source>
        <dbReference type="HAMAP-Rule" id="MF_01151"/>
    </source>
</evidence>
<comment type="subunit">
    <text evidence="3">Homodimer.</text>
</comment>
<keyword evidence="2 3" id="KW-0143">Chaperone</keyword>
<gene>
    <name evidence="3 8" type="primary">grpE</name>
    <name evidence="8" type="ORF">OUY18_13545</name>
</gene>
<dbReference type="RefSeq" id="WP_268059311.1">
    <property type="nucleotide sequence ID" value="NZ_JAPOHA010000020.1"/>
</dbReference>
<evidence type="ECO:0000256" key="6">
    <source>
        <dbReference type="SAM" id="Coils"/>
    </source>
</evidence>
<keyword evidence="6" id="KW-0175">Coiled coil</keyword>
<dbReference type="NCBIfam" id="NF010738">
    <property type="entry name" value="PRK14140.1"/>
    <property type="match status" value="1"/>
</dbReference>
<keyword evidence="3 4" id="KW-0346">Stress response</keyword>
<feature type="coiled-coil region" evidence="6">
    <location>
        <begin position="98"/>
        <end position="132"/>
    </location>
</feature>
<dbReference type="Proteomes" id="UP001082703">
    <property type="component" value="Unassembled WGS sequence"/>
</dbReference>
<feature type="region of interest" description="Disordered" evidence="7">
    <location>
        <begin position="1"/>
        <end position="62"/>
    </location>
</feature>
<dbReference type="PRINTS" id="PR00773">
    <property type="entry name" value="GRPEPROTEIN"/>
</dbReference>
<organism evidence="8 9">
    <name type="scientific">Caproiciproducens galactitolivorans</name>
    <dbReference type="NCBI Taxonomy" id="642589"/>
    <lineage>
        <taxon>Bacteria</taxon>
        <taxon>Bacillati</taxon>
        <taxon>Bacillota</taxon>
        <taxon>Clostridia</taxon>
        <taxon>Eubacteriales</taxon>
        <taxon>Acutalibacteraceae</taxon>
        <taxon>Caproiciproducens</taxon>
    </lineage>
</organism>
<dbReference type="CDD" id="cd00446">
    <property type="entry name" value="GrpE"/>
    <property type="match status" value="1"/>
</dbReference>
<comment type="subcellular location">
    <subcellularLocation>
        <location evidence="3">Cytoplasm</location>
    </subcellularLocation>
</comment>
<evidence type="ECO:0000256" key="4">
    <source>
        <dbReference type="RuleBase" id="RU000639"/>
    </source>
</evidence>
<comment type="function">
    <text evidence="3 4">Participates actively in the response to hyperosmotic and heat shock by preventing the aggregation of stress-denatured proteins, in association with DnaK and GrpE. It is the nucleotide exchange factor for DnaK and may function as a thermosensor. Unfolded proteins bind initially to DnaJ; upon interaction with the DnaJ-bound protein, DnaK hydrolyzes its bound ATP, resulting in the formation of a stable complex. GrpE releases ADP from DnaK; ATP binding to DnaK triggers the release of the substrate protein, thus completing the reaction cycle. Several rounds of ATP-dependent interactions between DnaJ, DnaK and GrpE are required for fully efficient folding.</text>
</comment>
<accession>A0ABT4BWK4</accession>
<evidence type="ECO:0000313" key="8">
    <source>
        <dbReference type="EMBL" id="MCY1715274.1"/>
    </source>
</evidence>
<evidence type="ECO:0000256" key="1">
    <source>
        <dbReference type="ARBA" id="ARBA00009054"/>
    </source>
</evidence>
<evidence type="ECO:0000313" key="9">
    <source>
        <dbReference type="Proteomes" id="UP001082703"/>
    </source>
</evidence>
<proteinExistence type="inferred from homology"/>
<dbReference type="Gene3D" id="3.90.20.20">
    <property type="match status" value="1"/>
</dbReference>
<dbReference type="Gene3D" id="2.30.22.10">
    <property type="entry name" value="Head domain of nucleotide exchange factor GrpE"/>
    <property type="match status" value="1"/>
</dbReference>
<feature type="compositionally biased region" description="Basic and acidic residues" evidence="7">
    <location>
        <begin position="1"/>
        <end position="15"/>
    </location>
</feature>
<comment type="caution">
    <text evidence="8">The sequence shown here is derived from an EMBL/GenBank/DDBJ whole genome shotgun (WGS) entry which is preliminary data.</text>
</comment>
<dbReference type="InterPro" id="IPR000740">
    <property type="entry name" value="GrpE"/>
</dbReference>